<gene>
    <name evidence="1" type="ORF">HID58_075704</name>
</gene>
<comment type="caution">
    <text evidence="1">The sequence shown here is derived from an EMBL/GenBank/DDBJ whole genome shotgun (WGS) entry which is preliminary data.</text>
</comment>
<organism evidence="1 2">
    <name type="scientific">Brassica napus</name>
    <name type="common">Rape</name>
    <dbReference type="NCBI Taxonomy" id="3708"/>
    <lineage>
        <taxon>Eukaryota</taxon>
        <taxon>Viridiplantae</taxon>
        <taxon>Streptophyta</taxon>
        <taxon>Embryophyta</taxon>
        <taxon>Tracheophyta</taxon>
        <taxon>Spermatophyta</taxon>
        <taxon>Magnoliopsida</taxon>
        <taxon>eudicotyledons</taxon>
        <taxon>Gunneridae</taxon>
        <taxon>Pentapetalae</taxon>
        <taxon>rosids</taxon>
        <taxon>malvids</taxon>
        <taxon>Brassicales</taxon>
        <taxon>Brassicaceae</taxon>
        <taxon>Brassiceae</taxon>
        <taxon>Brassica</taxon>
    </lineage>
</organism>
<name>A0ABQ7YKG3_BRANA</name>
<sequence length="105" mass="12086">MNTSLHQSETPHCVLQLNLPKMYELEDNYGLSQPVATLLKTMDAISSAFSYMQMGSSGKVDDSLSWEKAFHQRTQELSPLEFPLARRRRKRIWAGSLNWASKYFS</sequence>
<dbReference type="Proteomes" id="UP000824890">
    <property type="component" value="Unassembled WGS sequence"/>
</dbReference>
<proteinExistence type="predicted"/>
<evidence type="ECO:0000313" key="2">
    <source>
        <dbReference type="Proteomes" id="UP000824890"/>
    </source>
</evidence>
<dbReference type="EMBL" id="JAGKQM010000017">
    <property type="protein sequence ID" value="KAH0868682.1"/>
    <property type="molecule type" value="Genomic_DNA"/>
</dbReference>
<accession>A0ABQ7YKG3</accession>
<evidence type="ECO:0000313" key="1">
    <source>
        <dbReference type="EMBL" id="KAH0868682.1"/>
    </source>
</evidence>
<protein>
    <submittedName>
        <fullName evidence="1">Uncharacterized protein</fullName>
    </submittedName>
</protein>
<reference evidence="1 2" key="1">
    <citation type="submission" date="2021-05" db="EMBL/GenBank/DDBJ databases">
        <title>Genome Assembly of Synthetic Allotetraploid Brassica napus Reveals Homoeologous Exchanges between Subgenomes.</title>
        <authorList>
            <person name="Davis J.T."/>
        </authorList>
    </citation>
    <scope>NUCLEOTIDE SEQUENCE [LARGE SCALE GENOMIC DNA]</scope>
    <source>
        <strain evidence="2">cv. Da-Ae</strain>
        <tissue evidence="1">Seedling</tissue>
    </source>
</reference>
<keyword evidence="2" id="KW-1185">Reference proteome</keyword>